<dbReference type="InterPro" id="IPR057493">
    <property type="entry name" value="PH_RdRP-assoc"/>
</dbReference>
<evidence type="ECO:0000256" key="5">
    <source>
        <dbReference type="ARBA" id="ARBA00022695"/>
    </source>
</evidence>
<protein>
    <recommendedName>
        <fullName evidence="2">RNA-directed RNA polymerase</fullName>
        <ecNumber evidence="2">2.7.7.48</ecNumber>
    </recommendedName>
</protein>
<comment type="caution">
    <text evidence="13">The sequence shown here is derived from an EMBL/GenBank/DDBJ whole genome shotgun (WGS) entry which is preliminary data.</text>
</comment>
<keyword evidence="3 13" id="KW-0696">RNA-directed RNA polymerase</keyword>
<dbReference type="EC" id="2.7.7.48" evidence="2"/>
<feature type="domain" description="PH-like" evidence="11">
    <location>
        <begin position="120"/>
        <end position="276"/>
    </location>
</feature>
<evidence type="ECO:0000256" key="9">
    <source>
        <dbReference type="SAM" id="MobiDB-lite"/>
    </source>
</evidence>
<feature type="domain" description="RDRP C-terminal head" evidence="12">
    <location>
        <begin position="1000"/>
        <end position="1166"/>
    </location>
</feature>
<evidence type="ECO:0000256" key="1">
    <source>
        <dbReference type="ARBA" id="ARBA00005762"/>
    </source>
</evidence>
<dbReference type="InterPro" id="IPR007855">
    <property type="entry name" value="RDRP"/>
</dbReference>
<evidence type="ECO:0000256" key="4">
    <source>
        <dbReference type="ARBA" id="ARBA00022679"/>
    </source>
</evidence>
<dbReference type="GO" id="GO:0031380">
    <property type="term" value="C:nuclear RNA-directed RNA polymerase complex"/>
    <property type="evidence" value="ECO:0007669"/>
    <property type="project" value="TreeGrafter"/>
</dbReference>
<reference evidence="13" key="2">
    <citation type="journal article" date="2023" name="Science">
        <title>Genomic signatures of disease resistance in endangered staghorn corals.</title>
        <authorList>
            <person name="Vollmer S.V."/>
            <person name="Selwyn J.D."/>
            <person name="Despard B.A."/>
            <person name="Roesel C.L."/>
        </authorList>
    </citation>
    <scope>NUCLEOTIDE SEQUENCE</scope>
    <source>
        <strain evidence="13">K2</strain>
    </source>
</reference>
<dbReference type="Pfam" id="PF25359">
    <property type="entry name" value="PH_met_RdRP"/>
    <property type="match status" value="1"/>
</dbReference>
<proteinExistence type="inferred from homology"/>
<evidence type="ECO:0000256" key="7">
    <source>
        <dbReference type="ARBA" id="ARBA00023158"/>
    </source>
</evidence>
<dbReference type="InterPro" id="IPR057596">
    <property type="entry name" value="RDRP_core"/>
</dbReference>
<reference evidence="13" key="1">
    <citation type="journal article" date="2023" name="G3 (Bethesda)">
        <title>Whole genome assembly and annotation of the endangered Caribbean coral Acropora cervicornis.</title>
        <authorList>
            <person name="Selwyn J.D."/>
            <person name="Vollmer S.V."/>
        </authorList>
    </citation>
    <scope>NUCLEOTIDE SEQUENCE</scope>
    <source>
        <strain evidence="13">K2</strain>
    </source>
</reference>
<evidence type="ECO:0000256" key="3">
    <source>
        <dbReference type="ARBA" id="ARBA00022484"/>
    </source>
</evidence>
<name>A0AAD9QPZ2_ACRCE</name>
<dbReference type="GO" id="GO:0003723">
    <property type="term" value="F:RNA binding"/>
    <property type="evidence" value="ECO:0007669"/>
    <property type="project" value="UniProtKB-KW"/>
</dbReference>
<evidence type="ECO:0000313" key="14">
    <source>
        <dbReference type="Proteomes" id="UP001249851"/>
    </source>
</evidence>
<evidence type="ECO:0000313" key="13">
    <source>
        <dbReference type="EMBL" id="KAK2565372.1"/>
    </source>
</evidence>
<organism evidence="13 14">
    <name type="scientific">Acropora cervicornis</name>
    <name type="common">Staghorn coral</name>
    <dbReference type="NCBI Taxonomy" id="6130"/>
    <lineage>
        <taxon>Eukaryota</taxon>
        <taxon>Metazoa</taxon>
        <taxon>Cnidaria</taxon>
        <taxon>Anthozoa</taxon>
        <taxon>Hexacorallia</taxon>
        <taxon>Scleractinia</taxon>
        <taxon>Astrocoeniina</taxon>
        <taxon>Acroporidae</taxon>
        <taxon>Acropora</taxon>
    </lineage>
</organism>
<keyword evidence="4" id="KW-0808">Transferase</keyword>
<dbReference type="EMBL" id="JARQWQ010000020">
    <property type="protein sequence ID" value="KAK2565372.1"/>
    <property type="molecule type" value="Genomic_DNA"/>
</dbReference>
<evidence type="ECO:0000259" key="11">
    <source>
        <dbReference type="Pfam" id="PF25359"/>
    </source>
</evidence>
<dbReference type="GO" id="GO:0030422">
    <property type="term" value="P:siRNA processing"/>
    <property type="evidence" value="ECO:0007669"/>
    <property type="project" value="TreeGrafter"/>
</dbReference>
<accession>A0AAD9QPZ2</accession>
<comment type="catalytic activity">
    <reaction evidence="8">
        <text>RNA(n) + a ribonucleoside 5'-triphosphate = RNA(n+1) + diphosphate</text>
        <dbReference type="Rhea" id="RHEA:21248"/>
        <dbReference type="Rhea" id="RHEA-COMP:14527"/>
        <dbReference type="Rhea" id="RHEA-COMP:17342"/>
        <dbReference type="ChEBI" id="CHEBI:33019"/>
        <dbReference type="ChEBI" id="CHEBI:61557"/>
        <dbReference type="ChEBI" id="CHEBI:140395"/>
        <dbReference type="EC" id="2.7.7.48"/>
    </reaction>
</comment>
<dbReference type="GO" id="GO:0003968">
    <property type="term" value="F:RNA-directed RNA polymerase activity"/>
    <property type="evidence" value="ECO:0007669"/>
    <property type="project" value="UniProtKB-KW"/>
</dbReference>
<evidence type="ECO:0000256" key="8">
    <source>
        <dbReference type="ARBA" id="ARBA00048744"/>
    </source>
</evidence>
<dbReference type="Pfam" id="PF26253">
    <property type="entry name" value="RdRP_head"/>
    <property type="match status" value="1"/>
</dbReference>
<evidence type="ECO:0000259" key="10">
    <source>
        <dbReference type="Pfam" id="PF05183"/>
    </source>
</evidence>
<sequence>MATRRQQTTMKQKEVRLAINICTDSVSDENHKDLGDFKHLLRRYFQVLEEPNKPTNTGNIRNIKFTLKDAKMFGKAQFFEKLSKAWCSSICSRGDPFWLETAEPVKETFKFKSNDPKQVLRANSFGFGSFFNRGTYIEHWSSQDDWLFIKENHIQIEFEHDAKQLVIIFFERDETQVFKEVRIEMEYRHLETYVVIDNNSDQTSPQKTIKLYIPLQFPPKVFQEVKLGEYTNYKRVTYFLKCCREVLGSCSVLSLCFPENWQQNKADSPSALIARLSQKAIKTKPPLRSTETPTTPGLTEFKIIYALECLLSRGYKVRDRLSQKFYDLLQRASDRYKSIHDGFRPVTSENICNALYRLVSLVETDRFCPLEYHLNSLLYGQQKHLTAFQFEKPNHYVYVPRLVITPTQRFLIPPELVAENRVIRDYGHENAMRIAFRDEDFSKLSSTHREGLNDVLQERVIDLLSQHIEIGGRKFEFLACSNSQLRDHGAWLYAVEGEHRAHNIRSSLGRLTEIRCVATYVSRMGQCFSSTKEAVTINIEEGFEADQISDVEMEFKDVFFKCCQSWRSGTYTFSDGVGKISRALARKVADSLNLDPIPSAYQIRFGGCKGMLAIDPSLPHGNFREILLYRKSMRKFDSTHRVLEICETSKPNLLYLNRQCIILLSGLGVPDDVFIGLQDEMLRTLASILLFESVALDSLRRITIPGGMKFTSLSRSGINVTLEPFFRSLLLAVYKSRLGDLLRRARIAIPETHGRLLMGVMDETGSLQYGQVFVRYSKSVSEPGKELKTLDGRVVISKNPCFHPGDMRTFKAVDVEALHHLVDCIVFPAIGPRPHPNEMSGSDLDGDKYFVTWLDKLIPTRRNEEPMDFTAPEKKTLTRPVEVSDMIEFVSNYIKNDQLGIIANAHLVHADYNKDGIFSPECIQLAHMHSDAVDFPKTGKCPTLSKELRPDQYPDFMMKTGKPQYKSNRILGRLFRKCHSLDRAQRFSSPDTACAQITPDEDLKVRGYERYLEDAEAARKHYNAKLEGLMSLYGLKNEGEVITGCLFRVNTRLSAKTDEKFEVAQMIQASLATLRAKTREDFYAEFGGEEAVMEEFEENESFGDEVMMKASAWYMVTYDQVDHTSGSSQRDYQTADARTEIQLISFPWVVDRILAEIKGMKQEERQARGIQQQHALNAVEDLITDQAAYFFESIKSKVVDDREMRTEGQRNLQSLISRLPNSAGVPHLSLFGNSLTGISDHSDGRHRVEIYAHFKWNASVPEQRQYLQHLQRSFKKFGDTDITRNPLILHFQRTQGLLKEEYHITADSNKMLTSAYVGLHVQRCPRLFHLLRIIMNWGRRRQINGYHEKLFLTDEQLAIIFITFCEKSGFINELDFDDVQKFATSFLGLDSSDQQIEAEVIWNRIVLGESDRGQLRGFKDDITPGHVLIKFFERYSTRSDDDPLDIRRLKNPINRNETLCPDLSSEKSGFFSDAALHAFHEIAQCCGLDSLTASSAKEGTCELTETMTLPNSIRGALRFAEEYVRVKLSQRTSSQITIRAAPNGYILEATGNYLTLHNVQKELEKLEATCQSYIYDHNVSGGTRFLFLNQRAAEDPVEFKPLKKSDFAVNLKGVYYSTEDMAETKFLEKLSCQLELFQKEHLPYIHGSATLTVRAEFGSIYAENVMLVHSRVREVEDTFSKSADPRNQSGKANKRKSERHKFTPFNDKAGDWSASFPSRNLISTRESFTLGIKASKNQRLTLVYDENLTFCDVEIPPINWVVADIKTPRPTGARFRDTDIRITVCSERKLEDDEKQDVMTSADYERFKSVIRKSSTSGSDLELTMEQMKVVLYVRHDKTSVYEVQDGSNFWIEEREVKRYDVKRSRFLSNPRASSELKIFGVFDGKDSECEFASAKKIARDIWAAAKKLQGQINTNVAVSSLFRDIQLC</sequence>
<gene>
    <name evidence="13" type="ORF">P5673_011346</name>
</gene>
<dbReference type="PANTHER" id="PTHR23079">
    <property type="entry name" value="RNA-DEPENDENT RNA POLYMERASE"/>
    <property type="match status" value="1"/>
</dbReference>
<keyword evidence="7" id="KW-0943">RNA-mediated gene silencing</keyword>
<dbReference type="Proteomes" id="UP001249851">
    <property type="component" value="Unassembled WGS sequence"/>
</dbReference>
<dbReference type="PANTHER" id="PTHR23079:SF55">
    <property type="entry name" value="RNA-DIRECTED RNA POLYMERASE"/>
    <property type="match status" value="1"/>
</dbReference>
<feature type="domain" description="RDRP core" evidence="10">
    <location>
        <begin position="404"/>
        <end position="977"/>
    </location>
</feature>
<comment type="similarity">
    <text evidence="1">Belongs to the RdRP family.</text>
</comment>
<evidence type="ECO:0000256" key="6">
    <source>
        <dbReference type="ARBA" id="ARBA00022884"/>
    </source>
</evidence>
<evidence type="ECO:0000256" key="2">
    <source>
        <dbReference type="ARBA" id="ARBA00012494"/>
    </source>
</evidence>
<dbReference type="Pfam" id="PF05183">
    <property type="entry name" value="RdRP"/>
    <property type="match status" value="1"/>
</dbReference>
<keyword evidence="6" id="KW-0694">RNA-binding</keyword>
<dbReference type="InterPro" id="IPR058752">
    <property type="entry name" value="RDRP_C_head"/>
</dbReference>
<feature type="region of interest" description="Disordered" evidence="9">
    <location>
        <begin position="1678"/>
        <end position="1700"/>
    </location>
</feature>
<evidence type="ECO:0000259" key="12">
    <source>
        <dbReference type="Pfam" id="PF26253"/>
    </source>
</evidence>
<keyword evidence="5" id="KW-0548">Nucleotidyltransferase</keyword>
<keyword evidence="14" id="KW-1185">Reference proteome</keyword>